<dbReference type="AlphaFoldDB" id="A0AAD6YDS2"/>
<comment type="caution">
    <text evidence="1">The sequence shown here is derived from an EMBL/GenBank/DDBJ whole genome shotgun (WGS) entry which is preliminary data.</text>
</comment>
<keyword evidence="2" id="KW-1185">Reference proteome</keyword>
<gene>
    <name evidence="1" type="ORF">GGX14DRAFT_391489</name>
</gene>
<accession>A0AAD6YDS2</accession>
<dbReference type="EMBL" id="JARJCW010000016">
    <property type="protein sequence ID" value="KAJ7215806.1"/>
    <property type="molecule type" value="Genomic_DNA"/>
</dbReference>
<name>A0AAD6YDS2_9AGAR</name>
<proteinExistence type="predicted"/>
<sequence>MFVMGLAMGMHEPSTFNQKCGRRANPGPGKAFAVFDPSVINTTEGMPNKRMQQFVRNVVKKRPLSPVYLNKQPNDRNSDGRCLQRALLHMLDLINRGEQFLANIERGADEKVAVVEGYRPVSV</sequence>
<protein>
    <submittedName>
        <fullName evidence="1">Uncharacterized protein</fullName>
    </submittedName>
</protein>
<evidence type="ECO:0000313" key="2">
    <source>
        <dbReference type="Proteomes" id="UP001219525"/>
    </source>
</evidence>
<organism evidence="1 2">
    <name type="scientific">Mycena pura</name>
    <dbReference type="NCBI Taxonomy" id="153505"/>
    <lineage>
        <taxon>Eukaryota</taxon>
        <taxon>Fungi</taxon>
        <taxon>Dikarya</taxon>
        <taxon>Basidiomycota</taxon>
        <taxon>Agaricomycotina</taxon>
        <taxon>Agaricomycetes</taxon>
        <taxon>Agaricomycetidae</taxon>
        <taxon>Agaricales</taxon>
        <taxon>Marasmiineae</taxon>
        <taxon>Mycenaceae</taxon>
        <taxon>Mycena</taxon>
    </lineage>
</organism>
<reference evidence="1" key="1">
    <citation type="submission" date="2023-03" db="EMBL/GenBank/DDBJ databases">
        <title>Massive genome expansion in bonnet fungi (Mycena s.s.) driven by repeated elements and novel gene families across ecological guilds.</title>
        <authorList>
            <consortium name="Lawrence Berkeley National Laboratory"/>
            <person name="Harder C.B."/>
            <person name="Miyauchi S."/>
            <person name="Viragh M."/>
            <person name="Kuo A."/>
            <person name="Thoen E."/>
            <person name="Andreopoulos B."/>
            <person name="Lu D."/>
            <person name="Skrede I."/>
            <person name="Drula E."/>
            <person name="Henrissat B."/>
            <person name="Morin E."/>
            <person name="Kohler A."/>
            <person name="Barry K."/>
            <person name="LaButti K."/>
            <person name="Morin E."/>
            <person name="Salamov A."/>
            <person name="Lipzen A."/>
            <person name="Mereny Z."/>
            <person name="Hegedus B."/>
            <person name="Baldrian P."/>
            <person name="Stursova M."/>
            <person name="Weitz H."/>
            <person name="Taylor A."/>
            <person name="Grigoriev I.V."/>
            <person name="Nagy L.G."/>
            <person name="Martin F."/>
            <person name="Kauserud H."/>
        </authorList>
    </citation>
    <scope>NUCLEOTIDE SEQUENCE</scope>
    <source>
        <strain evidence="1">9144</strain>
    </source>
</reference>
<evidence type="ECO:0000313" key="1">
    <source>
        <dbReference type="EMBL" id="KAJ7215806.1"/>
    </source>
</evidence>
<dbReference type="Proteomes" id="UP001219525">
    <property type="component" value="Unassembled WGS sequence"/>
</dbReference>